<dbReference type="EMBL" id="BAABDE010000017">
    <property type="protein sequence ID" value="GAA3800692.1"/>
    <property type="molecule type" value="Genomic_DNA"/>
</dbReference>
<name>A0ABP7HNX9_9ACTN</name>
<organism evidence="1 2">
    <name type="scientific">Streptomyces coacervatus</name>
    <dbReference type="NCBI Taxonomy" id="647381"/>
    <lineage>
        <taxon>Bacteria</taxon>
        <taxon>Bacillati</taxon>
        <taxon>Actinomycetota</taxon>
        <taxon>Actinomycetes</taxon>
        <taxon>Kitasatosporales</taxon>
        <taxon>Streptomycetaceae</taxon>
        <taxon>Streptomyces</taxon>
    </lineage>
</organism>
<protein>
    <submittedName>
        <fullName evidence="1">Uncharacterized protein</fullName>
    </submittedName>
</protein>
<reference evidence="2" key="1">
    <citation type="journal article" date="2019" name="Int. J. Syst. Evol. Microbiol.">
        <title>The Global Catalogue of Microorganisms (GCM) 10K type strain sequencing project: providing services to taxonomists for standard genome sequencing and annotation.</title>
        <authorList>
            <consortium name="The Broad Institute Genomics Platform"/>
            <consortium name="The Broad Institute Genome Sequencing Center for Infectious Disease"/>
            <person name="Wu L."/>
            <person name="Ma J."/>
        </authorList>
    </citation>
    <scope>NUCLEOTIDE SEQUENCE [LARGE SCALE GENOMIC DNA]</scope>
    <source>
        <strain evidence="2">JCM 17138</strain>
    </source>
</reference>
<comment type="caution">
    <text evidence="1">The sequence shown here is derived from an EMBL/GenBank/DDBJ whole genome shotgun (WGS) entry which is preliminary data.</text>
</comment>
<keyword evidence="2" id="KW-1185">Reference proteome</keyword>
<dbReference type="Proteomes" id="UP001501009">
    <property type="component" value="Unassembled WGS sequence"/>
</dbReference>
<proteinExistence type="predicted"/>
<gene>
    <name evidence="1" type="ORF">GCM10022403_038710</name>
</gene>
<sequence>MFMMTVKVLVDIRPSLVALPFHRAFTRPVVEIDGVEWPARWGTTEIPVEAGAHEIAVFFRYKGQRAARLGVGTEELTVHHTPGAQSRVTARLAPRNGSSFKVESA</sequence>
<evidence type="ECO:0000313" key="1">
    <source>
        <dbReference type="EMBL" id="GAA3800692.1"/>
    </source>
</evidence>
<accession>A0ABP7HNX9</accession>
<evidence type="ECO:0000313" key="2">
    <source>
        <dbReference type="Proteomes" id="UP001501009"/>
    </source>
</evidence>